<protein>
    <submittedName>
        <fullName evidence="2">Uncharacterized protein</fullName>
    </submittedName>
</protein>
<evidence type="ECO:0000256" key="1">
    <source>
        <dbReference type="SAM" id="MobiDB-lite"/>
    </source>
</evidence>
<evidence type="ECO:0000313" key="2">
    <source>
        <dbReference type="EMBL" id="MBX62464.1"/>
    </source>
</evidence>
<organism evidence="2">
    <name type="scientific">Rhizophora mucronata</name>
    <name type="common">Asiatic mangrove</name>
    <dbReference type="NCBI Taxonomy" id="61149"/>
    <lineage>
        <taxon>Eukaryota</taxon>
        <taxon>Viridiplantae</taxon>
        <taxon>Streptophyta</taxon>
        <taxon>Embryophyta</taxon>
        <taxon>Tracheophyta</taxon>
        <taxon>Spermatophyta</taxon>
        <taxon>Magnoliopsida</taxon>
        <taxon>eudicotyledons</taxon>
        <taxon>Gunneridae</taxon>
        <taxon>Pentapetalae</taxon>
        <taxon>rosids</taxon>
        <taxon>fabids</taxon>
        <taxon>Malpighiales</taxon>
        <taxon>Rhizophoraceae</taxon>
        <taxon>Rhizophora</taxon>
    </lineage>
</organism>
<name>A0A2P2Q672_RHIMU</name>
<proteinExistence type="predicted"/>
<dbReference type="EMBL" id="GGEC01081980">
    <property type="protein sequence ID" value="MBX62464.1"/>
    <property type="molecule type" value="Transcribed_RNA"/>
</dbReference>
<reference evidence="2" key="1">
    <citation type="submission" date="2018-02" db="EMBL/GenBank/DDBJ databases">
        <title>Rhizophora mucronata_Transcriptome.</title>
        <authorList>
            <person name="Meera S.P."/>
            <person name="Sreeshan A."/>
            <person name="Augustine A."/>
        </authorList>
    </citation>
    <scope>NUCLEOTIDE SEQUENCE</scope>
    <source>
        <tissue evidence="2">Leaf</tissue>
    </source>
</reference>
<accession>A0A2P2Q672</accession>
<feature type="region of interest" description="Disordered" evidence="1">
    <location>
        <begin position="52"/>
        <end position="76"/>
    </location>
</feature>
<dbReference type="AlphaFoldDB" id="A0A2P2Q672"/>
<sequence>MAPGSSGVSDSAVKGLEKCMQSCGGNKTEKEYKLNTCKGGFDTQHYILPLTEMNEFTPSNKDREDEKEKKKHKKGE</sequence>